<reference evidence="1" key="1">
    <citation type="submission" date="2023-07" db="EMBL/GenBank/DDBJ databases">
        <title>Genome content predicts the carbon catabolic preferences of heterotrophic bacteria.</title>
        <authorList>
            <person name="Gralka M."/>
        </authorList>
    </citation>
    <scope>NUCLEOTIDE SEQUENCE</scope>
    <source>
        <strain evidence="1">I3M17_2</strain>
    </source>
</reference>
<dbReference type="InterPro" id="IPR036412">
    <property type="entry name" value="HAD-like_sf"/>
</dbReference>
<name>A0AAW7X2S3_9GAMM</name>
<dbReference type="PRINTS" id="PR00413">
    <property type="entry name" value="HADHALOGNASE"/>
</dbReference>
<dbReference type="InterPro" id="IPR023214">
    <property type="entry name" value="HAD_sf"/>
</dbReference>
<evidence type="ECO:0000313" key="2">
    <source>
        <dbReference type="Proteomes" id="UP001169760"/>
    </source>
</evidence>
<dbReference type="InterPro" id="IPR023198">
    <property type="entry name" value="PGP-like_dom2"/>
</dbReference>
<dbReference type="Gene3D" id="3.40.50.1000">
    <property type="entry name" value="HAD superfamily/HAD-like"/>
    <property type="match status" value="1"/>
</dbReference>
<dbReference type="PANTHER" id="PTHR43611">
    <property type="entry name" value="ALPHA-D-GLUCOSE 1-PHOSPHATE PHOSPHATASE"/>
    <property type="match status" value="1"/>
</dbReference>
<sequence length="203" mass="22951">MDARVTTLLFDLGGVLIELDGSPLKDHWLETPVSYADAWLRWGQSPVVKAFETGNMPADKFVERIIAEQGLLISAEQFKQEFTRWPKGLFAGARELLVNLRKDYTLGFYSNTNELHLPWLTKDLGLESLFDYCFASYEIGYFKPDTQGFAYAADKMGVDPRNILFIDDNMINVEGARKAGLHAEKAFELEEVKAVLHKYGCTG</sequence>
<dbReference type="AlphaFoldDB" id="A0AAW7X2S3"/>
<evidence type="ECO:0000313" key="1">
    <source>
        <dbReference type="EMBL" id="MDO6421162.1"/>
    </source>
</evidence>
<dbReference type="GO" id="GO:0016787">
    <property type="term" value="F:hydrolase activity"/>
    <property type="evidence" value="ECO:0007669"/>
    <property type="project" value="UniProtKB-KW"/>
</dbReference>
<protein>
    <submittedName>
        <fullName evidence="1">HAD-IA family hydrolase</fullName>
    </submittedName>
</protein>
<dbReference type="Pfam" id="PF00702">
    <property type="entry name" value="Hydrolase"/>
    <property type="match status" value="1"/>
</dbReference>
<dbReference type="NCBIfam" id="TIGR01549">
    <property type="entry name" value="HAD-SF-IA-v1"/>
    <property type="match status" value="1"/>
</dbReference>
<dbReference type="Proteomes" id="UP001169760">
    <property type="component" value="Unassembled WGS sequence"/>
</dbReference>
<comment type="caution">
    <text evidence="1">The sequence shown here is derived from an EMBL/GenBank/DDBJ whole genome shotgun (WGS) entry which is preliminary data.</text>
</comment>
<dbReference type="EMBL" id="JAUOPB010000001">
    <property type="protein sequence ID" value="MDO6421162.1"/>
    <property type="molecule type" value="Genomic_DNA"/>
</dbReference>
<proteinExistence type="predicted"/>
<dbReference type="SUPFAM" id="SSF56784">
    <property type="entry name" value="HAD-like"/>
    <property type="match status" value="1"/>
</dbReference>
<dbReference type="NCBIfam" id="TIGR01509">
    <property type="entry name" value="HAD-SF-IA-v3"/>
    <property type="match status" value="1"/>
</dbReference>
<gene>
    <name evidence="1" type="ORF">Q4521_01620</name>
</gene>
<dbReference type="Gene3D" id="1.10.150.240">
    <property type="entry name" value="Putative phosphatase, domain 2"/>
    <property type="match status" value="1"/>
</dbReference>
<accession>A0AAW7X2S3</accession>
<keyword evidence="1" id="KW-0378">Hydrolase</keyword>
<dbReference type="PANTHER" id="PTHR43611:SF3">
    <property type="entry name" value="FLAVIN MONONUCLEOTIDE HYDROLASE 1, CHLOROPLATIC"/>
    <property type="match status" value="1"/>
</dbReference>
<organism evidence="1 2">
    <name type="scientific">Saccharophagus degradans</name>
    <dbReference type="NCBI Taxonomy" id="86304"/>
    <lineage>
        <taxon>Bacteria</taxon>
        <taxon>Pseudomonadati</taxon>
        <taxon>Pseudomonadota</taxon>
        <taxon>Gammaproteobacteria</taxon>
        <taxon>Cellvibrionales</taxon>
        <taxon>Cellvibrionaceae</taxon>
        <taxon>Saccharophagus</taxon>
    </lineage>
</organism>
<dbReference type="SFLD" id="SFLDG01129">
    <property type="entry name" value="C1.5:_HAD__Beta-PGM__Phosphata"/>
    <property type="match status" value="1"/>
</dbReference>
<dbReference type="SFLD" id="SFLDS00003">
    <property type="entry name" value="Haloacid_Dehalogenase"/>
    <property type="match status" value="1"/>
</dbReference>
<dbReference type="InterPro" id="IPR006439">
    <property type="entry name" value="HAD-SF_hydro_IA"/>
</dbReference>